<reference evidence="3 4" key="1">
    <citation type="journal article" date="2019" name="Int. J. Syst. Evol. Microbiol.">
        <title>The Global Catalogue of Microorganisms (GCM) 10K type strain sequencing project: providing services to taxonomists for standard genome sequencing and annotation.</title>
        <authorList>
            <consortium name="The Broad Institute Genomics Platform"/>
            <consortium name="The Broad Institute Genome Sequencing Center for Infectious Disease"/>
            <person name="Wu L."/>
            <person name="Ma J."/>
        </authorList>
    </citation>
    <scope>NUCLEOTIDE SEQUENCE [LARGE SCALE GENOMIC DNA]</scope>
    <source>
        <strain evidence="3 4">JCM 16082</strain>
    </source>
</reference>
<dbReference type="Gene3D" id="3.30.830.10">
    <property type="entry name" value="Metalloenzyme, LuxS/M16 peptidase-like"/>
    <property type="match status" value="2"/>
</dbReference>
<evidence type="ECO:0008006" key="5">
    <source>
        <dbReference type="Google" id="ProtNLM"/>
    </source>
</evidence>
<accession>A0ABN1MI25</accession>
<gene>
    <name evidence="3" type="ORF">GCM10009117_17200</name>
</gene>
<feature type="domain" description="Peptidase M16 N-terminal" evidence="1">
    <location>
        <begin position="52"/>
        <end position="168"/>
    </location>
</feature>
<evidence type="ECO:0000259" key="1">
    <source>
        <dbReference type="Pfam" id="PF00675"/>
    </source>
</evidence>
<organism evidence="3 4">
    <name type="scientific">Gangjinia marincola</name>
    <dbReference type="NCBI Taxonomy" id="578463"/>
    <lineage>
        <taxon>Bacteria</taxon>
        <taxon>Pseudomonadati</taxon>
        <taxon>Bacteroidota</taxon>
        <taxon>Flavobacteriia</taxon>
        <taxon>Flavobacteriales</taxon>
        <taxon>Flavobacteriaceae</taxon>
        <taxon>Gangjinia</taxon>
    </lineage>
</organism>
<dbReference type="PANTHER" id="PTHR11851">
    <property type="entry name" value="METALLOPROTEASE"/>
    <property type="match status" value="1"/>
</dbReference>
<evidence type="ECO:0000313" key="4">
    <source>
        <dbReference type="Proteomes" id="UP001500507"/>
    </source>
</evidence>
<dbReference type="InterPro" id="IPR011765">
    <property type="entry name" value="Pept_M16_N"/>
</dbReference>
<comment type="caution">
    <text evidence="3">The sequence shown here is derived from an EMBL/GenBank/DDBJ whole genome shotgun (WGS) entry which is preliminary data.</text>
</comment>
<evidence type="ECO:0000259" key="2">
    <source>
        <dbReference type="Pfam" id="PF05193"/>
    </source>
</evidence>
<protein>
    <recommendedName>
        <fullName evidence="5">Peptidase M16</fullName>
    </recommendedName>
</protein>
<dbReference type="Proteomes" id="UP001500507">
    <property type="component" value="Unassembled WGS sequence"/>
</dbReference>
<dbReference type="InterPro" id="IPR050361">
    <property type="entry name" value="MPP/UQCRC_Complex"/>
</dbReference>
<sequence>MKLKILVGILIAFVAVGSYAQIDRSQQPKAGPAPEINLGSPEMYELKNGLKVMVVENHKLPRVRVSLVIDNPEHNEGQKQGTKSLLSAMLGKGTTSISKEEFDEEVDFLGANIGFGSESGFASSLSKYFPRVLELMADAAINPLFTEEEFQKEKDKLIEGIKSNQKNVGATASQVAGKLVYGKEDPRGEITTIESAERVTLKDIKTMYGNYFVPKNAYLVVVGDVNPKEVKKLTKKYFKDWEFATPPSAMIPQADDVQYTQVNFIDMPNAVQSELRLVNTVDLKMSDADYFPVLVANQILGGSFGSYLNMNLREEHGYTYGARSSVSTNPRRKSRFTASASVRNEVTDSAVVEALNEIQRIRTEMVKPEDLKRAKSKFAGDFVLRLERPETVANYALNVETNKLPSDFYTNYLKNINAVTAEDVQRVAQKYFKTKNMRIVVAGKGSEVAGGLENMMFNDKKVPVFYFDKEGNKVDKPEFSKPIPAGVTVQTVFENYINAVGGKEAIDKVESVYMIGEGEIQGMKLQLESKGTMTKSMTAVKMNGNVASKQVFDGEKGYMVQMGQTIPYNDEQNMDAKMSANPFPELNVGDAKLEKVVDLDGETVYVVSRGTESSFYNADTGLKVATEKTQEAQGQVIKVMTKYSDYKAVDGVKFPFTISQSFGPQSIDFVISEIKLNKEVSDADFK</sequence>
<name>A0ABN1MI25_9FLAO</name>
<evidence type="ECO:0000313" key="3">
    <source>
        <dbReference type="EMBL" id="GAA0872573.1"/>
    </source>
</evidence>
<feature type="domain" description="Peptidase M16 C-terminal" evidence="2">
    <location>
        <begin position="199"/>
        <end position="377"/>
    </location>
</feature>
<dbReference type="InterPro" id="IPR011249">
    <property type="entry name" value="Metalloenz_LuxS/M16"/>
</dbReference>
<dbReference type="EMBL" id="BAAAFG010000015">
    <property type="protein sequence ID" value="GAA0872573.1"/>
    <property type="molecule type" value="Genomic_DNA"/>
</dbReference>
<dbReference type="RefSeq" id="WP_343766125.1">
    <property type="nucleotide sequence ID" value="NZ_BAAAFG010000015.1"/>
</dbReference>
<dbReference type="PANTHER" id="PTHR11851:SF224">
    <property type="entry name" value="PROCESSING PROTEASE"/>
    <property type="match status" value="1"/>
</dbReference>
<proteinExistence type="predicted"/>
<dbReference type="SUPFAM" id="SSF63411">
    <property type="entry name" value="LuxS/MPP-like metallohydrolase"/>
    <property type="match status" value="2"/>
</dbReference>
<keyword evidence="4" id="KW-1185">Reference proteome</keyword>
<dbReference type="Pfam" id="PF05193">
    <property type="entry name" value="Peptidase_M16_C"/>
    <property type="match status" value="1"/>
</dbReference>
<dbReference type="InterPro" id="IPR007863">
    <property type="entry name" value="Peptidase_M16_C"/>
</dbReference>
<dbReference type="Pfam" id="PF00675">
    <property type="entry name" value="Peptidase_M16"/>
    <property type="match status" value="1"/>
</dbReference>